<evidence type="ECO:0008006" key="4">
    <source>
        <dbReference type="Google" id="ProtNLM"/>
    </source>
</evidence>
<evidence type="ECO:0000313" key="2">
    <source>
        <dbReference type="EMBL" id="QDU68368.1"/>
    </source>
</evidence>
<dbReference type="Proteomes" id="UP000316921">
    <property type="component" value="Chromosome"/>
</dbReference>
<evidence type="ECO:0000256" key="1">
    <source>
        <dbReference type="SAM" id="SignalP"/>
    </source>
</evidence>
<protein>
    <recommendedName>
        <fullName evidence="4">Polymerase/histidinol phosphatase N-terminal domain-containing protein</fullName>
    </recommendedName>
</protein>
<dbReference type="AlphaFoldDB" id="A0A518BN16"/>
<evidence type="ECO:0000313" key="3">
    <source>
        <dbReference type="Proteomes" id="UP000316921"/>
    </source>
</evidence>
<dbReference type="SUPFAM" id="SSF89550">
    <property type="entry name" value="PHP domain-like"/>
    <property type="match status" value="1"/>
</dbReference>
<proteinExistence type="predicted"/>
<keyword evidence="3" id="KW-1185">Reference proteome</keyword>
<keyword evidence="1" id="KW-0732">Signal</keyword>
<dbReference type="InterPro" id="IPR016195">
    <property type="entry name" value="Pol/histidinol_Pase-like"/>
</dbReference>
<name>A0A518BN16_9BACT</name>
<gene>
    <name evidence="2" type="ORF">Pla133_34640</name>
</gene>
<dbReference type="Gene3D" id="3.20.20.140">
    <property type="entry name" value="Metal-dependent hydrolases"/>
    <property type="match status" value="1"/>
</dbReference>
<feature type="signal peptide" evidence="1">
    <location>
        <begin position="1"/>
        <end position="23"/>
    </location>
</feature>
<feature type="chain" id="PRO_5021915628" description="Polymerase/histidinol phosphatase N-terminal domain-containing protein" evidence="1">
    <location>
        <begin position="24"/>
        <end position="765"/>
    </location>
</feature>
<dbReference type="NCBIfam" id="NF038032">
    <property type="entry name" value="CehA_McbA_metalo"/>
    <property type="match status" value="1"/>
</dbReference>
<dbReference type="RefSeq" id="WP_145067321.1">
    <property type="nucleotide sequence ID" value="NZ_CP036287.1"/>
</dbReference>
<organism evidence="2 3">
    <name type="scientific">Engelhardtia mirabilis</name>
    <dbReference type="NCBI Taxonomy" id="2528011"/>
    <lineage>
        <taxon>Bacteria</taxon>
        <taxon>Pseudomonadati</taxon>
        <taxon>Planctomycetota</taxon>
        <taxon>Planctomycetia</taxon>
        <taxon>Planctomycetia incertae sedis</taxon>
        <taxon>Engelhardtia</taxon>
    </lineage>
</organism>
<dbReference type="EMBL" id="CP036287">
    <property type="protein sequence ID" value="QDU68368.1"/>
    <property type="molecule type" value="Genomic_DNA"/>
</dbReference>
<reference evidence="2 3" key="1">
    <citation type="submission" date="2019-02" db="EMBL/GenBank/DDBJ databases">
        <title>Deep-cultivation of Planctomycetes and their phenomic and genomic characterization uncovers novel biology.</title>
        <authorList>
            <person name="Wiegand S."/>
            <person name="Jogler M."/>
            <person name="Boedeker C."/>
            <person name="Pinto D."/>
            <person name="Vollmers J."/>
            <person name="Rivas-Marin E."/>
            <person name="Kohn T."/>
            <person name="Peeters S.H."/>
            <person name="Heuer A."/>
            <person name="Rast P."/>
            <person name="Oberbeckmann S."/>
            <person name="Bunk B."/>
            <person name="Jeske O."/>
            <person name="Meyerdierks A."/>
            <person name="Storesund J.E."/>
            <person name="Kallscheuer N."/>
            <person name="Luecker S."/>
            <person name="Lage O.M."/>
            <person name="Pohl T."/>
            <person name="Merkel B.J."/>
            <person name="Hornburger P."/>
            <person name="Mueller R.-W."/>
            <person name="Bruemmer F."/>
            <person name="Labrenz M."/>
            <person name="Spormann A.M."/>
            <person name="Op den Camp H."/>
            <person name="Overmann J."/>
            <person name="Amann R."/>
            <person name="Jetten M.S.M."/>
            <person name="Mascher T."/>
            <person name="Medema M.H."/>
            <person name="Devos D.P."/>
            <person name="Kaster A.-K."/>
            <person name="Ovreas L."/>
            <person name="Rohde M."/>
            <person name="Galperin M.Y."/>
            <person name="Jogler C."/>
        </authorList>
    </citation>
    <scope>NUCLEOTIDE SEQUENCE [LARGE SCALE GENOMIC DNA]</scope>
    <source>
        <strain evidence="2 3">Pla133</strain>
    </source>
</reference>
<sequence length="765" mass="79753" precursor="true">MKQAPRLAALAAIFVATATPGHATQHKHRFADVYETGGFRVAGRALEGTAPFERVERRRVDAGAPALLVFAPRTVRELVRMDAQALLYEWLPQGERAWLEELRVVADGHVIDARELSGAMVGDPRFGHVNADLERLPETLSHLHRHGRQFASPLAPTLEGDAALLMAESIGERVNDLVADLRATPDQPYGRVDFSLDLDQIFAGTDPAGSLRPVTIEVDYRLSDGRLATAWRTFELRWLGERPGVGSGPLPIAGANFEVHRGDLHVHSCHGEAVGACAPSSNCAAETLQVSGSFSFAQLKTQYQALGVDFFTSTDHSYCIDDNAEFAVIEGELAAITDAGFIAIMDTELSSDEVGPQTGSNSGDLTCLGLSQHNHMGAHGIDTRKAGGGSGLLGWCDGLFSDALDSFTNNIAKVRAEGGYPVVNHGTADFFGWQSFQATTGIEAGGMHGCEIWNGEFVSGQGGDVGQWVDWLLGGRILYGYGGSDTHDAAFDFGVNHVLVPPGGFSTAGLEAALKAGRVFVSNDATLILEARLGTLELPMGTLQSFDPGTVAPNQVTLEVTYDFGAKPSQITIFTGRVGDADETVACQSATLSGAGSFECTVPLELGARSWFRAYSQSSAGTEAAYTNPVFFLPSSCAWAPYGLALGGANVGSLSSATGPSVGSIQRLEFAGLGTSPAAVVAGGLPLAAPGLPFAGGSLLLQLPAPILTTAPMAGGAGVFDVELPLIPALVGATLAWQAAAVDGTQPGGLAFTNGISASLCAVGG</sequence>
<accession>A0A518BN16</accession>
<dbReference type="KEGG" id="pbap:Pla133_34640"/>